<dbReference type="SUPFAM" id="SSF53850">
    <property type="entry name" value="Periplasmic binding protein-like II"/>
    <property type="match status" value="1"/>
</dbReference>
<gene>
    <name evidence="1" type="ordered locus">PSTAB_1724</name>
</gene>
<evidence type="ECO:0000313" key="2">
    <source>
        <dbReference type="Proteomes" id="UP000008932"/>
    </source>
</evidence>
<dbReference type="Proteomes" id="UP000008932">
    <property type="component" value="Chromosome"/>
</dbReference>
<evidence type="ECO:0000313" key="1">
    <source>
        <dbReference type="EMBL" id="AEJ05005.1"/>
    </source>
</evidence>
<organism evidence="1 2">
    <name type="scientific">Stutzerimonas stutzeri (strain ATCC 17588 / DSM 5190 / CCUG 11256 / JCM 5965 / LMG 11199 / NBRC 14165 / NCIMB 11358 / Stanier 221)</name>
    <name type="common">Pseudomonas stutzeri</name>
    <dbReference type="NCBI Taxonomy" id="96563"/>
    <lineage>
        <taxon>Bacteria</taxon>
        <taxon>Pseudomonadati</taxon>
        <taxon>Pseudomonadota</taxon>
        <taxon>Gammaproteobacteria</taxon>
        <taxon>Pseudomonadales</taxon>
        <taxon>Pseudomonadaceae</taxon>
        <taxon>Stutzerimonas</taxon>
    </lineage>
</organism>
<reference evidence="2" key="3">
    <citation type="submission" date="2011-06" db="EMBL/GenBank/DDBJ databases">
        <title>Complete genome sequence of Pseudomonas stutzeri strain CGMCC 1.1803.</title>
        <authorList>
            <person name="Yan Y."/>
            <person name="Chen M."/>
            <person name="Lu W."/>
            <person name="Zhang W."/>
            <person name="Ping S."/>
            <person name="Lin M."/>
        </authorList>
    </citation>
    <scope>NUCLEOTIDE SEQUENCE [LARGE SCALE GENOMIC DNA]</scope>
    <source>
        <strain evidence="2">ATCC 17588 / DSM 5190 / CCUG 11256 / JCM 5965 / LMG 11199 / NCIMB 11358 / Stanier 221</strain>
    </source>
</reference>
<dbReference type="EMBL" id="CP002881">
    <property type="protein sequence ID" value="AEJ05005.1"/>
    <property type="molecule type" value="Genomic_DNA"/>
</dbReference>
<proteinExistence type="predicted"/>
<dbReference type="AlphaFoldDB" id="F8H825"/>
<protein>
    <submittedName>
        <fullName evidence="1">Amino acid ABC transporter, periplasmic amino acid-binding protein</fullName>
    </submittedName>
</protein>
<accession>F8H825</accession>
<sequence length="234" mass="25606">MPVFSHIVLWLALFSPAVGLAESLRMELPEHRVLSSSETESFEAALAEQLGVELGRPVQFAVSDGQVGVRVEASQQRGVTTYYRAVPAALVPTEAGPAAAWADLREQSVCVSTASPYAPVLRERFGASPREYPSSAHALIGLKLGECQAVVEDEALLTELATLPEWRRYKRLLPPLADAERQLRLTADEAGLQQKIDALVAQWSVDGRLAKLTQQWIDEVAFQAYVLADTLDCH</sequence>
<dbReference type="KEGG" id="psz:PSTAB_1724"/>
<dbReference type="Gene3D" id="3.40.190.10">
    <property type="entry name" value="Periplasmic binding protein-like II"/>
    <property type="match status" value="2"/>
</dbReference>
<dbReference type="HOGENOM" id="CLU_1184267_0_0_6"/>
<name>F8H825_STUS2</name>
<reference key="2">
    <citation type="submission" date="2011-06" db="EMBL/GenBank/DDBJ databases">
        <title>Complete Genome Sequence of Pseudomonas stutzeri Strain CGMCC 1.1803.</title>
        <authorList>
            <person name="Yan Y."/>
            <person name="Chen M."/>
            <person name="Lu W."/>
            <person name="Zhang W."/>
            <person name="Ping S."/>
            <person name="Lin M."/>
        </authorList>
    </citation>
    <scope>NUCLEOTIDE SEQUENCE</scope>
    <source>
        <strain>ATCC 17588</strain>
    </source>
</reference>
<reference evidence="1 2" key="1">
    <citation type="journal article" date="2011" name="J. Bacteriol.">
        <title>Complete Genome Sequence of the Type Strain Pseudomonas stutzeri CGMCC 1.1803.</title>
        <authorList>
            <person name="Chen M."/>
            <person name="Yan Y."/>
            <person name="Zhang W."/>
            <person name="Lu W."/>
            <person name="Wang J."/>
            <person name="Ping S."/>
            <person name="Lin M."/>
        </authorList>
    </citation>
    <scope>NUCLEOTIDE SEQUENCE [LARGE SCALE GENOMIC DNA]</scope>
    <source>
        <strain evidence="2">ATCC 17588 / DSM 5190 / CCUG 11256 / JCM 5965 / LMG 11199 / NCIMB 11358 / Stanier 221</strain>
    </source>
</reference>